<dbReference type="PANTHER" id="PTHR43107:SF15">
    <property type="entry name" value="FATTY ACID TRANSPORT PROTEIN 3, ISOFORM A"/>
    <property type="match status" value="1"/>
</dbReference>
<dbReference type="GO" id="GO:0005324">
    <property type="term" value="F:long-chain fatty acid transmembrane transporter activity"/>
    <property type="evidence" value="ECO:0007669"/>
    <property type="project" value="TreeGrafter"/>
</dbReference>
<evidence type="ECO:0000313" key="6">
    <source>
        <dbReference type="WBParaSite" id="PEQ_0000012401-mRNA-1"/>
    </source>
</evidence>
<dbReference type="GO" id="GO:0044539">
    <property type="term" value="P:long-chain fatty acid import into cell"/>
    <property type="evidence" value="ECO:0007669"/>
    <property type="project" value="TreeGrafter"/>
</dbReference>
<dbReference type="GO" id="GO:0004467">
    <property type="term" value="F:long-chain fatty acid-CoA ligase activity"/>
    <property type="evidence" value="ECO:0007669"/>
    <property type="project" value="TreeGrafter"/>
</dbReference>
<evidence type="ECO:0000313" key="5">
    <source>
        <dbReference type="Proteomes" id="UP000887564"/>
    </source>
</evidence>
<keyword evidence="2" id="KW-0436">Ligase</keyword>
<evidence type="ECO:0000256" key="4">
    <source>
        <dbReference type="ARBA" id="ARBA00022840"/>
    </source>
</evidence>
<dbReference type="Gene3D" id="3.40.50.12780">
    <property type="entry name" value="N-terminal domain of ligase-like"/>
    <property type="match status" value="1"/>
</dbReference>
<dbReference type="GO" id="GO:0005789">
    <property type="term" value="C:endoplasmic reticulum membrane"/>
    <property type="evidence" value="ECO:0007669"/>
    <property type="project" value="TreeGrafter"/>
</dbReference>
<name>A0A914R1J5_PAREQ</name>
<dbReference type="Proteomes" id="UP000887564">
    <property type="component" value="Unplaced"/>
</dbReference>
<dbReference type="GO" id="GO:0005524">
    <property type="term" value="F:ATP binding"/>
    <property type="evidence" value="ECO:0007669"/>
    <property type="project" value="UniProtKB-KW"/>
</dbReference>
<organism evidence="5 6">
    <name type="scientific">Parascaris equorum</name>
    <name type="common">Equine roundworm</name>
    <dbReference type="NCBI Taxonomy" id="6256"/>
    <lineage>
        <taxon>Eukaryota</taxon>
        <taxon>Metazoa</taxon>
        <taxon>Ecdysozoa</taxon>
        <taxon>Nematoda</taxon>
        <taxon>Chromadorea</taxon>
        <taxon>Rhabditida</taxon>
        <taxon>Spirurina</taxon>
        <taxon>Ascaridomorpha</taxon>
        <taxon>Ascaridoidea</taxon>
        <taxon>Ascarididae</taxon>
        <taxon>Parascaris</taxon>
    </lineage>
</organism>
<evidence type="ECO:0000256" key="3">
    <source>
        <dbReference type="ARBA" id="ARBA00022741"/>
    </source>
</evidence>
<evidence type="ECO:0000256" key="1">
    <source>
        <dbReference type="ARBA" id="ARBA00006432"/>
    </source>
</evidence>
<dbReference type="AlphaFoldDB" id="A0A914R1J5"/>
<dbReference type="SUPFAM" id="SSF56801">
    <property type="entry name" value="Acetyl-CoA synthetase-like"/>
    <property type="match status" value="1"/>
</dbReference>
<keyword evidence="5" id="KW-1185">Reference proteome</keyword>
<evidence type="ECO:0000256" key="2">
    <source>
        <dbReference type="ARBA" id="ARBA00022598"/>
    </source>
</evidence>
<sequence length="74" mass="8195">MAMGCGEAFGVLSSDRMYITLPMYHSQGGVVGIGQTIIRGCTSVVRRKFSASNFWKDCLKYDCTVSQYIGEICR</sequence>
<proteinExistence type="inferred from homology"/>
<dbReference type="PANTHER" id="PTHR43107">
    <property type="entry name" value="LONG-CHAIN FATTY ACID TRANSPORT PROTEIN"/>
    <property type="match status" value="1"/>
</dbReference>
<dbReference type="WBParaSite" id="PEQ_0000012401-mRNA-1">
    <property type="protein sequence ID" value="PEQ_0000012401-mRNA-1"/>
    <property type="gene ID" value="PEQ_0000012401"/>
</dbReference>
<dbReference type="InterPro" id="IPR042099">
    <property type="entry name" value="ANL_N_sf"/>
</dbReference>
<reference evidence="6" key="1">
    <citation type="submission" date="2022-11" db="UniProtKB">
        <authorList>
            <consortium name="WormBaseParasite"/>
        </authorList>
    </citation>
    <scope>IDENTIFICATION</scope>
</reference>
<comment type="similarity">
    <text evidence="1">Belongs to the ATP-dependent AMP-binding enzyme family.</text>
</comment>
<keyword evidence="3" id="KW-0547">Nucleotide-binding</keyword>
<protein>
    <submittedName>
        <fullName evidence="6">AMP-dependent synthetase/ligase domain-containing protein</fullName>
    </submittedName>
</protein>
<accession>A0A914R1J5</accession>
<keyword evidence="4" id="KW-0067">ATP-binding</keyword>
<dbReference type="GO" id="GO:0005886">
    <property type="term" value="C:plasma membrane"/>
    <property type="evidence" value="ECO:0007669"/>
    <property type="project" value="TreeGrafter"/>
</dbReference>